<accession>A0A518J130</accession>
<dbReference type="RefSeq" id="WP_145290086.1">
    <property type="nucleotide sequence ID" value="NZ_CP036318.1"/>
</dbReference>
<evidence type="ECO:0000313" key="2">
    <source>
        <dbReference type="Proteomes" id="UP000316770"/>
    </source>
</evidence>
<organism evidence="1 2">
    <name type="scientific">Rosistilla oblonga</name>
    <dbReference type="NCBI Taxonomy" id="2527990"/>
    <lineage>
        <taxon>Bacteria</taxon>
        <taxon>Pseudomonadati</taxon>
        <taxon>Planctomycetota</taxon>
        <taxon>Planctomycetia</taxon>
        <taxon>Pirellulales</taxon>
        <taxon>Pirellulaceae</taxon>
        <taxon>Rosistilla</taxon>
    </lineage>
</organism>
<name>A0A518J130_9BACT</name>
<reference evidence="1 2" key="1">
    <citation type="submission" date="2019-02" db="EMBL/GenBank/DDBJ databases">
        <title>Deep-cultivation of Planctomycetes and their phenomic and genomic characterization uncovers novel biology.</title>
        <authorList>
            <person name="Wiegand S."/>
            <person name="Jogler M."/>
            <person name="Boedeker C."/>
            <person name="Pinto D."/>
            <person name="Vollmers J."/>
            <person name="Rivas-Marin E."/>
            <person name="Kohn T."/>
            <person name="Peeters S.H."/>
            <person name="Heuer A."/>
            <person name="Rast P."/>
            <person name="Oberbeckmann S."/>
            <person name="Bunk B."/>
            <person name="Jeske O."/>
            <person name="Meyerdierks A."/>
            <person name="Storesund J.E."/>
            <person name="Kallscheuer N."/>
            <person name="Luecker S."/>
            <person name="Lage O.M."/>
            <person name="Pohl T."/>
            <person name="Merkel B.J."/>
            <person name="Hornburger P."/>
            <person name="Mueller R.-W."/>
            <person name="Bruemmer F."/>
            <person name="Labrenz M."/>
            <person name="Spormann A.M."/>
            <person name="Op den Camp H."/>
            <person name="Overmann J."/>
            <person name="Amann R."/>
            <person name="Jetten M.S.M."/>
            <person name="Mascher T."/>
            <person name="Medema M.H."/>
            <person name="Devos D.P."/>
            <person name="Kaster A.-K."/>
            <person name="Ovreas L."/>
            <person name="Rohde M."/>
            <person name="Galperin M.Y."/>
            <person name="Jogler C."/>
        </authorList>
    </citation>
    <scope>NUCLEOTIDE SEQUENCE [LARGE SCALE GENOMIC DNA]</scope>
    <source>
        <strain evidence="1 2">Mal33</strain>
    </source>
</reference>
<dbReference type="AlphaFoldDB" id="A0A518J130"/>
<proteinExistence type="predicted"/>
<protein>
    <submittedName>
        <fullName evidence="1">Uncharacterized protein</fullName>
    </submittedName>
</protein>
<evidence type="ECO:0000313" key="1">
    <source>
        <dbReference type="EMBL" id="QDV59046.1"/>
    </source>
</evidence>
<dbReference type="Proteomes" id="UP000316770">
    <property type="component" value="Chromosome"/>
</dbReference>
<keyword evidence="2" id="KW-1185">Reference proteome</keyword>
<dbReference type="EMBL" id="CP036318">
    <property type="protein sequence ID" value="QDV59046.1"/>
    <property type="molecule type" value="Genomic_DNA"/>
</dbReference>
<sequence length="85" mass="9331">MRARIASREEDMSPDGKLEILMQDDGDVIVNVKPSREDPHYRGSPFGVSVEFCSVGSGGGRSIHTLKALRDLFSAIEKDNAENPQ</sequence>
<gene>
    <name evidence="1" type="ORF">Mal33_50710</name>
</gene>